<dbReference type="AlphaFoldDB" id="A0AB39I5R4"/>
<proteinExistence type="predicted"/>
<name>A0AB39I5R4_9PSED</name>
<gene>
    <name evidence="1" type="ORF">AB4Y39_05425</name>
</gene>
<dbReference type="EMBL" id="CP162607">
    <property type="protein sequence ID" value="XDK38110.1"/>
    <property type="molecule type" value="Genomic_DNA"/>
</dbReference>
<sequence length="366" mass="39632">MNRQAVVFAFTGVSLFLPTVLASPLPERIEAIEHRTAKCFSPPPSINCEVSAVVRTGDQLILANDKPVPGKGGRSLFTVNLKGDDLSGNPTYLRGDTLKDADKYEALTTSLDGRYVIASTAFNKDVAAMSTIVYWPVGESSAAKALAAYADAPKPTPLREQISSAIGSPYYQIEGITIAPSQAAKLDSTDGQLMLGIRKHGKSSKEDFRFDFLLLSADVKFTGGTLVLQSPFKKVRIDVPEDYGDELGLSGIEYDRYNKDRLYAVTSLEKERKDAAGNVVGSEIGGFLWVLPFADGKPGNPVRVTRQDGTALKFSNKPEGVEVLDNKQILVVHDDDRVEVETSDTGIKRGDSEFGYSVITFPQSGP</sequence>
<evidence type="ECO:0000313" key="1">
    <source>
        <dbReference type="EMBL" id="XDK38110.1"/>
    </source>
</evidence>
<dbReference type="RefSeq" id="WP_280041028.1">
    <property type="nucleotide sequence ID" value="NZ_CP162607.1"/>
</dbReference>
<protein>
    <submittedName>
        <fullName evidence="1">Uncharacterized protein</fullName>
    </submittedName>
</protein>
<organism evidence="1">
    <name type="scientific">Pseudomonas sp. Hg7Tf</name>
    <dbReference type="NCBI Taxonomy" id="3236988"/>
    <lineage>
        <taxon>Bacteria</taxon>
        <taxon>Pseudomonadati</taxon>
        <taxon>Pseudomonadota</taxon>
        <taxon>Gammaproteobacteria</taxon>
        <taxon>Pseudomonadales</taxon>
        <taxon>Pseudomonadaceae</taxon>
        <taxon>Pseudomonas</taxon>
    </lineage>
</organism>
<reference evidence="1" key="1">
    <citation type="submission" date="2024-07" db="EMBL/GenBank/DDBJ databases">
        <title>Identification and characteristics of a novel species of coltsfoot's symbiotic bacteria.</title>
        <authorList>
            <person name="Juszczyk A."/>
            <person name="Jasielczuk I."/>
            <person name="Gurgul A."/>
            <person name="Rogala M."/>
            <person name="Kowalczyk A."/>
            <person name="Szmatola T."/>
            <person name="Kosecka-Strojek M."/>
            <person name="Arent Z."/>
            <person name="Latowski D."/>
        </authorList>
    </citation>
    <scope>NUCLEOTIDE SEQUENCE</scope>
    <source>
        <strain evidence="1">Hg7Tf</strain>
    </source>
</reference>
<accession>A0AB39I5R4</accession>